<evidence type="ECO:0000313" key="2">
    <source>
        <dbReference type="EMBL" id="AKB78685.1"/>
    </source>
</evidence>
<keyword evidence="1" id="KW-0812">Transmembrane</keyword>
<accession>A0A0E3WTH8</accession>
<dbReference type="RefSeq" id="WP_239451411.1">
    <property type="nucleotide sequence ID" value="NZ_CP009516.1"/>
</dbReference>
<dbReference type="GeneID" id="70784891"/>
<proteinExistence type="predicted"/>
<dbReference type="AlphaFoldDB" id="A0A0E3WTH8"/>
<dbReference type="Proteomes" id="UP000033101">
    <property type="component" value="Chromosome"/>
</dbReference>
<name>A0A0E3WTH8_9EURY</name>
<gene>
    <name evidence="2" type="ORF">MSHOH_2202</name>
</gene>
<evidence type="ECO:0000256" key="1">
    <source>
        <dbReference type="SAM" id="Phobius"/>
    </source>
</evidence>
<keyword evidence="1" id="KW-0472">Membrane</keyword>
<feature type="transmembrane region" description="Helical" evidence="1">
    <location>
        <begin position="51"/>
        <end position="75"/>
    </location>
</feature>
<dbReference type="KEGG" id="mhor:MSHOH_2202"/>
<dbReference type="PATRIC" id="fig|1434110.4.peg.2804"/>
<evidence type="ECO:0000313" key="3">
    <source>
        <dbReference type="Proteomes" id="UP000033101"/>
    </source>
</evidence>
<sequence>MGTSRSSIAAAVLVLVNLLAVNVSALIMLWISDFRPEETEAVGCARFSVISHAAVLVFAIALLSIALGLVTYASFQTTLVEQEINGEMISMFQKPEYTEMSLTLEGVAVDYSPADLLLEPVQVAVLVGRSAVQEVPSDIASKADNRLTEATGEDVEVRIGFVEAQHSLRVLL</sequence>
<feature type="transmembrane region" description="Helical" evidence="1">
    <location>
        <begin position="7"/>
        <end position="31"/>
    </location>
</feature>
<reference evidence="2 3" key="1">
    <citation type="submission" date="2014-07" db="EMBL/GenBank/DDBJ databases">
        <title>Methanogenic archaea and the global carbon cycle.</title>
        <authorList>
            <person name="Henriksen J.R."/>
            <person name="Luke J."/>
            <person name="Reinhart S."/>
            <person name="Benedict M.N."/>
            <person name="Youngblut N.D."/>
            <person name="Metcalf M.E."/>
            <person name="Whitaker R.J."/>
            <person name="Metcalf W.W."/>
        </authorList>
    </citation>
    <scope>NUCLEOTIDE SEQUENCE [LARGE SCALE GENOMIC DNA]</scope>
    <source>
        <strain evidence="2 3">HB-1</strain>
    </source>
</reference>
<organism evidence="2 3">
    <name type="scientific">Methanosarcina horonobensis HB-1 = JCM 15518</name>
    <dbReference type="NCBI Taxonomy" id="1434110"/>
    <lineage>
        <taxon>Archaea</taxon>
        <taxon>Methanobacteriati</taxon>
        <taxon>Methanobacteriota</taxon>
        <taxon>Stenosarchaea group</taxon>
        <taxon>Methanomicrobia</taxon>
        <taxon>Methanosarcinales</taxon>
        <taxon>Methanosarcinaceae</taxon>
        <taxon>Methanosarcina</taxon>
    </lineage>
</organism>
<keyword evidence="3" id="KW-1185">Reference proteome</keyword>
<protein>
    <submittedName>
        <fullName evidence="2">Uncharacterized protein</fullName>
    </submittedName>
</protein>
<dbReference type="HOGENOM" id="CLU_1615321_0_0_2"/>
<dbReference type="EMBL" id="CP009516">
    <property type="protein sequence ID" value="AKB78685.1"/>
    <property type="molecule type" value="Genomic_DNA"/>
</dbReference>
<keyword evidence="1" id="KW-1133">Transmembrane helix</keyword>